<feature type="domain" description="Glucose/Sorbosone dehydrogenase" evidence="2">
    <location>
        <begin position="71"/>
        <end position="398"/>
    </location>
</feature>
<reference evidence="3 4" key="1">
    <citation type="submission" date="2020-08" db="EMBL/GenBank/DDBJ databases">
        <authorList>
            <person name="Sun Q."/>
            <person name="Inoue M."/>
        </authorList>
    </citation>
    <scope>NUCLEOTIDE SEQUENCE [LARGE SCALE GENOMIC DNA]</scope>
    <source>
        <strain evidence="3 4">CCM 8938</strain>
    </source>
</reference>
<name>A0ABR7KNY8_9SPHI</name>
<dbReference type="InterPro" id="IPR011042">
    <property type="entry name" value="6-blade_b-propeller_TolB-like"/>
</dbReference>
<dbReference type="SUPFAM" id="SSF50952">
    <property type="entry name" value="Soluble quinoprotein glucose dehydrogenase"/>
    <property type="match status" value="1"/>
</dbReference>
<dbReference type="RefSeq" id="WP_187070284.1">
    <property type="nucleotide sequence ID" value="NZ_JACRYL010000004.1"/>
</dbReference>
<organism evidence="3 4">
    <name type="scientific">Pedobacter fastidiosus</name>
    <dbReference type="NCBI Taxonomy" id="2765361"/>
    <lineage>
        <taxon>Bacteria</taxon>
        <taxon>Pseudomonadati</taxon>
        <taxon>Bacteroidota</taxon>
        <taxon>Sphingobacteriia</taxon>
        <taxon>Sphingobacteriales</taxon>
        <taxon>Sphingobacteriaceae</taxon>
        <taxon>Pedobacter</taxon>
    </lineage>
</organism>
<keyword evidence="1" id="KW-0732">Signal</keyword>
<dbReference type="InterPro" id="IPR011041">
    <property type="entry name" value="Quinoprot_gluc/sorb_DH_b-prop"/>
</dbReference>
<dbReference type="InterPro" id="IPR012938">
    <property type="entry name" value="Glc/Sorbosone_DH"/>
</dbReference>
<protein>
    <submittedName>
        <fullName evidence="3">PQQ-dependent sugar dehydrogenase</fullName>
    </submittedName>
</protein>
<dbReference type="Pfam" id="PF07995">
    <property type="entry name" value="GSDH"/>
    <property type="match status" value="1"/>
</dbReference>
<comment type="caution">
    <text evidence="3">The sequence shown here is derived from an EMBL/GenBank/DDBJ whole genome shotgun (WGS) entry which is preliminary data.</text>
</comment>
<feature type="chain" id="PRO_5046894755" evidence="1">
    <location>
        <begin position="31"/>
        <end position="404"/>
    </location>
</feature>
<accession>A0ABR7KNY8</accession>
<evidence type="ECO:0000259" key="2">
    <source>
        <dbReference type="Pfam" id="PF07995"/>
    </source>
</evidence>
<dbReference type="Gene3D" id="2.120.10.30">
    <property type="entry name" value="TolB, C-terminal domain"/>
    <property type="match status" value="1"/>
</dbReference>
<evidence type="ECO:0000313" key="3">
    <source>
        <dbReference type="EMBL" id="MBC6109799.1"/>
    </source>
</evidence>
<dbReference type="PANTHER" id="PTHR19328:SF75">
    <property type="entry name" value="ALDOSE SUGAR DEHYDROGENASE YLII"/>
    <property type="match status" value="1"/>
</dbReference>
<sequence>MSINLLTNKTLGLILAGFSLSVLNIASVSAQNPVETNQPSADYKPAFEGQTRIAGVKTNTSLEISILNEKLDRPWAISVLPTGGFLITQKGGTMVVLTATGKLSKTITGLPKVDDSGQGGLLDVTIDPNFAKNRMVYWAYSEPQDKGVLLAIAKGKLSIDETKIDNQTIIYRATPSYGGKLQYGSRIVFDKNGDLFVSTGERSGGDIRIQAQYLNSSLGKILHLTTDGKAVANGPFAKNVDARPEIYAYGLRNPDGLAINPQTGDLWEAEFGPKGGDEVNIIKPGRNYGWPIITYGTEYSGKKVGDGIQQKEGMEQPVYFWNPSISPGCIAFYNSNSIPEWKGNLFVGGLGGSHIIRLVIKNNTVVGEERLLEGKGERFRDMVEKDGALYSVTDNGKLFKIAKK</sequence>
<proteinExistence type="predicted"/>
<dbReference type="PANTHER" id="PTHR19328">
    <property type="entry name" value="HEDGEHOG-INTERACTING PROTEIN"/>
    <property type="match status" value="1"/>
</dbReference>
<feature type="signal peptide" evidence="1">
    <location>
        <begin position="1"/>
        <end position="30"/>
    </location>
</feature>
<keyword evidence="4" id="KW-1185">Reference proteome</keyword>
<dbReference type="EMBL" id="JACRYL010000004">
    <property type="protein sequence ID" value="MBC6109799.1"/>
    <property type="molecule type" value="Genomic_DNA"/>
</dbReference>
<evidence type="ECO:0000313" key="4">
    <source>
        <dbReference type="Proteomes" id="UP000652755"/>
    </source>
</evidence>
<evidence type="ECO:0000256" key="1">
    <source>
        <dbReference type="SAM" id="SignalP"/>
    </source>
</evidence>
<gene>
    <name evidence="3" type="ORF">H7U22_05130</name>
</gene>
<dbReference type="Proteomes" id="UP000652755">
    <property type="component" value="Unassembled WGS sequence"/>
</dbReference>